<feature type="transmembrane region" description="Helical" evidence="1">
    <location>
        <begin position="129"/>
        <end position="150"/>
    </location>
</feature>
<keyword evidence="1" id="KW-0812">Transmembrane</keyword>
<dbReference type="PANTHER" id="PTHR34391:SF1">
    <property type="entry name" value="UPF0658 GOLGI APPARATUS MEMBRANE PROTEIN C1952.10C-RELATED"/>
    <property type="match status" value="1"/>
</dbReference>
<evidence type="ECO:0000313" key="2">
    <source>
        <dbReference type="EMBL" id="KAG5458726.1"/>
    </source>
</evidence>
<reference evidence="2 3" key="1">
    <citation type="journal article" name="Sci. Rep.">
        <title>Genome-scale phylogenetic analyses confirm Olpidium as the closest living zoosporic fungus to the non-flagellated, terrestrial fungi.</title>
        <authorList>
            <person name="Chang Y."/>
            <person name="Rochon D."/>
            <person name="Sekimoto S."/>
            <person name="Wang Y."/>
            <person name="Chovatia M."/>
            <person name="Sandor L."/>
            <person name="Salamov A."/>
            <person name="Grigoriev I.V."/>
            <person name="Stajich J.E."/>
            <person name="Spatafora J.W."/>
        </authorList>
    </citation>
    <scope>NUCLEOTIDE SEQUENCE [LARGE SCALE GENOMIC DNA]</scope>
    <source>
        <strain evidence="2">S191</strain>
    </source>
</reference>
<dbReference type="AlphaFoldDB" id="A0A8H7ZSJ8"/>
<accession>A0A8H7ZSJ8</accession>
<feature type="transmembrane region" description="Helical" evidence="1">
    <location>
        <begin position="80"/>
        <end position="100"/>
    </location>
</feature>
<keyword evidence="1" id="KW-0472">Membrane</keyword>
<comment type="caution">
    <text evidence="2">The sequence shown here is derived from an EMBL/GenBank/DDBJ whole genome shotgun (WGS) entry which is preliminary data.</text>
</comment>
<feature type="transmembrane region" description="Helical" evidence="1">
    <location>
        <begin position="174"/>
        <end position="199"/>
    </location>
</feature>
<dbReference type="PANTHER" id="PTHR34391">
    <property type="entry name" value="UPF0658 GOLGI APPARATUS MEMBRANE PROTEIN C1952.10C-RELATED"/>
    <property type="match status" value="1"/>
</dbReference>
<gene>
    <name evidence="2" type="ORF">BJ554DRAFT_998</name>
</gene>
<name>A0A8H7ZSJ8_9FUNG</name>
<proteinExistence type="predicted"/>
<organism evidence="2 3">
    <name type="scientific">Olpidium bornovanus</name>
    <dbReference type="NCBI Taxonomy" id="278681"/>
    <lineage>
        <taxon>Eukaryota</taxon>
        <taxon>Fungi</taxon>
        <taxon>Fungi incertae sedis</taxon>
        <taxon>Olpidiomycota</taxon>
        <taxon>Olpidiomycotina</taxon>
        <taxon>Olpidiomycetes</taxon>
        <taxon>Olpidiales</taxon>
        <taxon>Olpidiaceae</taxon>
        <taxon>Olpidium</taxon>
    </lineage>
</organism>
<dbReference type="GO" id="GO:0005794">
    <property type="term" value="C:Golgi apparatus"/>
    <property type="evidence" value="ECO:0007669"/>
    <property type="project" value="TreeGrafter"/>
</dbReference>
<dbReference type="InterPro" id="IPR040410">
    <property type="entry name" value="UPF0658_Golgi"/>
</dbReference>
<feature type="transmembrane region" description="Helical" evidence="1">
    <location>
        <begin position="54"/>
        <end position="73"/>
    </location>
</feature>
<sequence length="237" mass="27215">MGNTKWTRWFAKTALMQAVSLGLLEGVVLYLHYVDAQEIGDAVDENIDSTFRSLLVYHILFILAQFFQLVLVFDALREQNILQIIAVFGFNLLILAYSVVQTTQTRNLYEVNETKFPTLQKYLVYTVEYVVIGLSLIFTTVLSVMSFNLYREFGWSIYKTIGADLRMRDIYKNYLALVLLLKLDVFFFVGFSFQFVVLVRFGPPPLFFRVSLLRDLNVSPFSAPLPPPTPSPLPQGH</sequence>
<dbReference type="EMBL" id="JAEFCI010008028">
    <property type="protein sequence ID" value="KAG5458726.1"/>
    <property type="molecule type" value="Genomic_DNA"/>
</dbReference>
<dbReference type="Proteomes" id="UP000673691">
    <property type="component" value="Unassembled WGS sequence"/>
</dbReference>
<keyword evidence="3" id="KW-1185">Reference proteome</keyword>
<protein>
    <submittedName>
        <fullName evidence="2">Uncharacterized protein</fullName>
    </submittedName>
</protein>
<keyword evidence="1" id="KW-1133">Transmembrane helix</keyword>
<feature type="transmembrane region" description="Helical" evidence="1">
    <location>
        <begin position="14"/>
        <end position="34"/>
    </location>
</feature>
<evidence type="ECO:0000313" key="3">
    <source>
        <dbReference type="Proteomes" id="UP000673691"/>
    </source>
</evidence>
<dbReference type="OrthoDB" id="2448307at2759"/>
<evidence type="ECO:0000256" key="1">
    <source>
        <dbReference type="SAM" id="Phobius"/>
    </source>
</evidence>